<keyword evidence="7 10" id="KW-0472">Membrane</keyword>
<keyword evidence="3 10" id="KW-1134">Transmembrane beta strand</keyword>
<evidence type="ECO:0000256" key="12">
    <source>
        <dbReference type="SAM" id="MobiDB-lite"/>
    </source>
</evidence>
<dbReference type="PROSITE" id="PS52016">
    <property type="entry name" value="TONB_DEPENDENT_REC_3"/>
    <property type="match status" value="1"/>
</dbReference>
<dbReference type="InterPro" id="IPR012910">
    <property type="entry name" value="Plug_dom"/>
</dbReference>
<evidence type="ECO:0000256" key="10">
    <source>
        <dbReference type="PROSITE-ProRule" id="PRU01360"/>
    </source>
</evidence>
<keyword evidence="2 10" id="KW-0813">Transport</keyword>
<dbReference type="STRING" id="1524460.IX84_03060"/>
<feature type="chain" id="PRO_5001940064" description="TonB-dependent receptor" evidence="13">
    <location>
        <begin position="22"/>
        <end position="759"/>
    </location>
</feature>
<evidence type="ECO:0000256" key="3">
    <source>
        <dbReference type="ARBA" id="ARBA00022452"/>
    </source>
</evidence>
<dbReference type="OrthoDB" id="99480at2"/>
<sequence>MKQTQLLIKLTFALLFSLSTASLWGQSNGNISGTIQSDAEGPLVAVNVAVRGTSQGATTNESGQFTIANLSPGTYTLDISSVGYKRHSEPVVVAAGQTAKVDITLRQTATSLSEIYVRGEALNRENNTITVDIIGQEEIQSLNIEQPLRLIEQVPGVDLVAYRQGGVADQFSIRGFGGGGHAGEAGVEIDGISLNEAEGHSDGYADLNVLIPLNLKSMKVYKGPSSVLFGRFAQGGTLALETRKGGNYQDVSVTGGSFNTFDAQVAIGKGIPLGASDHQLQTNLAFQLFRTDGYSENSETLRGNLTGRFSYDLSDKTDIALSLRGHSSEWNAPGYISETQFEDDDRRNLQDPNGENDGGNKQFYTQRLDLNHSFSDNLRLLVFGYAVQQEFTRFAKFGFQPGGQSERFNTRDVYASGASLNGYSELSGISINWIAGLEFYSEQTERMRWATEDRVRQAQTQDRLFTIQSVSAYAQGEFDISPYFRPSIGLRYDTYFGSFEANDPGQDAVDDQIDGLYNVSPKVGVRSTLYEGFDLRASVSNGFSLPNSALKYEAGLDLGPVQLWQYEVGATYLPNHWLELDVAGFILDSSNEIVENPPGSLEFFNAGATRRMGVESKIALTPLPGLRLAGTFSYIETEITNNPEDNLEGKGLTGVPQTIGTLDISYVTSSGLGSRFRFRDVGRYFISPDNEASYEGYTVSHLSFFYNFNKQSSREGRIFMEIQNLFNARYAESVFGSVDARSFAPAPLRNYSVGVRYGF</sequence>
<protein>
    <recommendedName>
        <fullName evidence="18">TonB-dependent receptor</fullName>
    </recommendedName>
</protein>
<keyword evidence="4 10" id="KW-0812">Transmembrane</keyword>
<dbReference type="Pfam" id="PF07715">
    <property type="entry name" value="Plug"/>
    <property type="match status" value="1"/>
</dbReference>
<keyword evidence="17" id="KW-1185">Reference proteome</keyword>
<keyword evidence="8" id="KW-0675">Receptor</keyword>
<dbReference type="PANTHER" id="PTHR30069">
    <property type="entry name" value="TONB-DEPENDENT OUTER MEMBRANE RECEPTOR"/>
    <property type="match status" value="1"/>
</dbReference>
<dbReference type="GO" id="GO:0030246">
    <property type="term" value="F:carbohydrate binding"/>
    <property type="evidence" value="ECO:0007669"/>
    <property type="project" value="InterPro"/>
</dbReference>
<dbReference type="GO" id="GO:0009279">
    <property type="term" value="C:cell outer membrane"/>
    <property type="evidence" value="ECO:0007669"/>
    <property type="project" value="UniProtKB-SubCell"/>
</dbReference>
<evidence type="ECO:0000256" key="11">
    <source>
        <dbReference type="RuleBase" id="RU003357"/>
    </source>
</evidence>
<feature type="domain" description="TonB-dependent receptor plug" evidence="15">
    <location>
        <begin position="126"/>
        <end position="237"/>
    </location>
</feature>
<dbReference type="Gene3D" id="2.170.130.10">
    <property type="entry name" value="TonB-dependent receptor, plug domain"/>
    <property type="match status" value="1"/>
</dbReference>
<dbReference type="InterPro" id="IPR036942">
    <property type="entry name" value="Beta-barrel_TonB_sf"/>
</dbReference>
<dbReference type="InterPro" id="IPR039426">
    <property type="entry name" value="TonB-dep_rcpt-like"/>
</dbReference>
<dbReference type="SUPFAM" id="SSF56935">
    <property type="entry name" value="Porins"/>
    <property type="match status" value="1"/>
</dbReference>
<dbReference type="RefSeq" id="WP_044216412.1">
    <property type="nucleotide sequence ID" value="NZ_JBKAGJ010000024.1"/>
</dbReference>
<keyword evidence="5 13" id="KW-0732">Signal</keyword>
<comment type="caution">
    <text evidence="16">The sequence shown here is derived from an EMBL/GenBank/DDBJ whole genome shotgun (WGS) entry which is preliminary data.</text>
</comment>
<organism evidence="16 17">
    <name type="scientific">Phaeodactylibacter xiamenensis</name>
    <dbReference type="NCBI Taxonomy" id="1524460"/>
    <lineage>
        <taxon>Bacteria</taxon>
        <taxon>Pseudomonadati</taxon>
        <taxon>Bacteroidota</taxon>
        <taxon>Saprospiria</taxon>
        <taxon>Saprospirales</taxon>
        <taxon>Haliscomenobacteraceae</taxon>
        <taxon>Phaeodactylibacter</taxon>
    </lineage>
</organism>
<gene>
    <name evidence="16" type="ORF">IX84_03060</name>
</gene>
<dbReference type="InterPro" id="IPR000531">
    <property type="entry name" value="Beta-barrel_TonB"/>
</dbReference>
<keyword evidence="6 11" id="KW-0798">TonB box</keyword>
<dbReference type="PANTHER" id="PTHR30069:SF29">
    <property type="entry name" value="HEMOGLOBIN AND HEMOGLOBIN-HAPTOGLOBIN-BINDING PROTEIN 1-RELATED"/>
    <property type="match status" value="1"/>
</dbReference>
<dbReference type="Pfam" id="PF00593">
    <property type="entry name" value="TonB_dep_Rec_b-barrel"/>
    <property type="match status" value="1"/>
</dbReference>
<evidence type="ECO:0000256" key="6">
    <source>
        <dbReference type="ARBA" id="ARBA00023077"/>
    </source>
</evidence>
<evidence type="ECO:0000313" key="17">
    <source>
        <dbReference type="Proteomes" id="UP000029736"/>
    </source>
</evidence>
<dbReference type="Gene3D" id="2.60.40.1120">
    <property type="entry name" value="Carboxypeptidase-like, regulatory domain"/>
    <property type="match status" value="1"/>
</dbReference>
<dbReference type="GO" id="GO:0044718">
    <property type="term" value="P:siderophore transmembrane transport"/>
    <property type="evidence" value="ECO:0007669"/>
    <property type="project" value="TreeGrafter"/>
</dbReference>
<evidence type="ECO:0000256" key="4">
    <source>
        <dbReference type="ARBA" id="ARBA00022692"/>
    </source>
</evidence>
<reference evidence="16 17" key="1">
    <citation type="journal article" date="2014" name="Int. J. Syst. Evol. Microbiol.">
        <title>Phaeodactylibacter xiamenensis gen. nov., sp. nov., a member of the family Saprospiraceae isolated from the marine alga Phaeodactylum tricornutum.</title>
        <authorList>
            <person name="Chen Z.Jr."/>
            <person name="Lei X."/>
            <person name="Lai Q."/>
            <person name="Li Y."/>
            <person name="Zhang B."/>
            <person name="Zhang J."/>
            <person name="Zhang H."/>
            <person name="Yang L."/>
            <person name="Zheng W."/>
            <person name="Tian Y."/>
            <person name="Yu Z."/>
            <person name="Xu H.Jr."/>
            <person name="Zheng T."/>
        </authorList>
    </citation>
    <scope>NUCLEOTIDE SEQUENCE [LARGE SCALE GENOMIC DNA]</scope>
    <source>
        <strain evidence="16 17">KD52</strain>
    </source>
</reference>
<dbReference type="EMBL" id="JPOS01000010">
    <property type="protein sequence ID" value="KGE89321.1"/>
    <property type="molecule type" value="Genomic_DNA"/>
</dbReference>
<comment type="similarity">
    <text evidence="10 11">Belongs to the TonB-dependent receptor family.</text>
</comment>
<evidence type="ECO:0000256" key="2">
    <source>
        <dbReference type="ARBA" id="ARBA00022448"/>
    </source>
</evidence>
<evidence type="ECO:0000256" key="1">
    <source>
        <dbReference type="ARBA" id="ARBA00004571"/>
    </source>
</evidence>
<evidence type="ECO:0000259" key="15">
    <source>
        <dbReference type="Pfam" id="PF07715"/>
    </source>
</evidence>
<evidence type="ECO:0000256" key="9">
    <source>
        <dbReference type="ARBA" id="ARBA00023237"/>
    </source>
</evidence>
<dbReference type="SUPFAM" id="SSF49452">
    <property type="entry name" value="Starch-binding domain-like"/>
    <property type="match status" value="1"/>
</dbReference>
<dbReference type="Pfam" id="PF13715">
    <property type="entry name" value="CarbopepD_reg_2"/>
    <property type="match status" value="1"/>
</dbReference>
<accession>A0A098SB20</accession>
<evidence type="ECO:0000256" key="5">
    <source>
        <dbReference type="ARBA" id="ARBA00022729"/>
    </source>
</evidence>
<feature type="region of interest" description="Disordered" evidence="12">
    <location>
        <begin position="334"/>
        <end position="361"/>
    </location>
</feature>
<evidence type="ECO:0000256" key="13">
    <source>
        <dbReference type="SAM" id="SignalP"/>
    </source>
</evidence>
<dbReference type="InterPro" id="IPR013784">
    <property type="entry name" value="Carb-bd-like_fold"/>
</dbReference>
<dbReference type="Proteomes" id="UP000029736">
    <property type="component" value="Unassembled WGS sequence"/>
</dbReference>
<evidence type="ECO:0000259" key="14">
    <source>
        <dbReference type="Pfam" id="PF00593"/>
    </source>
</evidence>
<dbReference type="GO" id="GO:0015344">
    <property type="term" value="F:siderophore uptake transmembrane transporter activity"/>
    <property type="evidence" value="ECO:0007669"/>
    <property type="project" value="TreeGrafter"/>
</dbReference>
<name>A0A098SB20_9BACT</name>
<dbReference type="InterPro" id="IPR037066">
    <property type="entry name" value="Plug_dom_sf"/>
</dbReference>
<feature type="signal peptide" evidence="13">
    <location>
        <begin position="1"/>
        <end position="21"/>
    </location>
</feature>
<feature type="domain" description="TonB-dependent receptor-like beta-barrel" evidence="14">
    <location>
        <begin position="327"/>
        <end position="725"/>
    </location>
</feature>
<evidence type="ECO:0000313" key="16">
    <source>
        <dbReference type="EMBL" id="KGE89321.1"/>
    </source>
</evidence>
<comment type="subcellular location">
    <subcellularLocation>
        <location evidence="1 10">Cell outer membrane</location>
        <topology evidence="1 10">Multi-pass membrane protein</topology>
    </subcellularLocation>
</comment>
<evidence type="ECO:0000256" key="7">
    <source>
        <dbReference type="ARBA" id="ARBA00023136"/>
    </source>
</evidence>
<evidence type="ECO:0008006" key="18">
    <source>
        <dbReference type="Google" id="ProtNLM"/>
    </source>
</evidence>
<evidence type="ECO:0000256" key="8">
    <source>
        <dbReference type="ARBA" id="ARBA00023170"/>
    </source>
</evidence>
<dbReference type="AlphaFoldDB" id="A0A098SB20"/>
<keyword evidence="9 10" id="KW-0998">Cell outer membrane</keyword>
<dbReference type="Gene3D" id="2.40.170.20">
    <property type="entry name" value="TonB-dependent receptor, beta-barrel domain"/>
    <property type="match status" value="1"/>
</dbReference>
<proteinExistence type="inferred from homology"/>